<feature type="domain" description="C2H2-type" evidence="7">
    <location>
        <begin position="211"/>
        <end position="238"/>
    </location>
</feature>
<reference evidence="8 9" key="1">
    <citation type="submission" date="2022-01" db="EMBL/GenBank/DDBJ databases">
        <title>A high-quality chromosome-level genome assembly of rohu carp, Labeo rohita.</title>
        <authorList>
            <person name="Arick M.A. II"/>
            <person name="Hsu C.-Y."/>
            <person name="Magbanua Z."/>
            <person name="Pechanova O."/>
            <person name="Grover C."/>
            <person name="Miller E."/>
            <person name="Thrash A."/>
            <person name="Ezzel L."/>
            <person name="Alam S."/>
            <person name="Benzie J."/>
            <person name="Hamilton M."/>
            <person name="Karsi A."/>
            <person name="Lawrence M.L."/>
            <person name="Peterson D.G."/>
        </authorList>
    </citation>
    <scope>NUCLEOTIDE SEQUENCE [LARGE SCALE GENOMIC DNA]</scope>
    <source>
        <strain evidence="9">BAU-BD-2019</strain>
        <tissue evidence="8">Blood</tissue>
    </source>
</reference>
<dbReference type="Gene3D" id="3.30.160.60">
    <property type="entry name" value="Classic Zinc Finger"/>
    <property type="match status" value="2"/>
</dbReference>
<dbReference type="InterPro" id="IPR036236">
    <property type="entry name" value="Znf_C2H2_sf"/>
</dbReference>
<name>A0ABQ8M9H9_LABRO</name>
<dbReference type="InterPro" id="IPR013087">
    <property type="entry name" value="Znf_C2H2_type"/>
</dbReference>
<evidence type="ECO:0000313" key="8">
    <source>
        <dbReference type="EMBL" id="KAI2659280.1"/>
    </source>
</evidence>
<dbReference type="EMBL" id="JACTAM010000011">
    <property type="protein sequence ID" value="KAI2659280.1"/>
    <property type="molecule type" value="Genomic_DNA"/>
</dbReference>
<dbReference type="PROSITE" id="PS00028">
    <property type="entry name" value="ZINC_FINGER_C2H2_1"/>
    <property type="match status" value="1"/>
</dbReference>
<dbReference type="PANTHER" id="PTHR23235:SF120">
    <property type="entry name" value="KRUPPEL-LIKE FACTOR 15"/>
    <property type="match status" value="1"/>
</dbReference>
<protein>
    <submittedName>
        <fullName evidence="8">Zinc finger protein 282</fullName>
    </submittedName>
</protein>
<dbReference type="SUPFAM" id="SSF57667">
    <property type="entry name" value="beta-beta-alpha zinc fingers"/>
    <property type="match status" value="1"/>
</dbReference>
<feature type="compositionally biased region" description="Polar residues" evidence="6">
    <location>
        <begin position="133"/>
        <end position="145"/>
    </location>
</feature>
<evidence type="ECO:0000256" key="3">
    <source>
        <dbReference type="ARBA" id="ARBA00022771"/>
    </source>
</evidence>
<comment type="caution">
    <text evidence="8">The sequence shown here is derived from an EMBL/GenBank/DDBJ whole genome shotgun (WGS) entry which is preliminary data.</text>
</comment>
<keyword evidence="4" id="KW-0862">Zinc</keyword>
<organism evidence="8 9">
    <name type="scientific">Labeo rohita</name>
    <name type="common">Indian major carp</name>
    <name type="synonym">Cyprinus rohita</name>
    <dbReference type="NCBI Taxonomy" id="84645"/>
    <lineage>
        <taxon>Eukaryota</taxon>
        <taxon>Metazoa</taxon>
        <taxon>Chordata</taxon>
        <taxon>Craniata</taxon>
        <taxon>Vertebrata</taxon>
        <taxon>Euteleostomi</taxon>
        <taxon>Actinopterygii</taxon>
        <taxon>Neopterygii</taxon>
        <taxon>Teleostei</taxon>
        <taxon>Ostariophysi</taxon>
        <taxon>Cypriniformes</taxon>
        <taxon>Cyprinidae</taxon>
        <taxon>Labeoninae</taxon>
        <taxon>Labeonini</taxon>
        <taxon>Labeo</taxon>
    </lineage>
</organism>
<feature type="compositionally biased region" description="Basic and acidic residues" evidence="6">
    <location>
        <begin position="146"/>
        <end position="158"/>
    </location>
</feature>
<keyword evidence="9" id="KW-1185">Reference proteome</keyword>
<dbReference type="PROSITE" id="PS50157">
    <property type="entry name" value="ZINC_FINGER_C2H2_2"/>
    <property type="match status" value="2"/>
</dbReference>
<feature type="region of interest" description="Disordered" evidence="6">
    <location>
        <begin position="108"/>
        <end position="158"/>
    </location>
</feature>
<dbReference type="PANTHER" id="PTHR23235">
    <property type="entry name" value="KRUEPPEL-LIKE TRANSCRIPTION FACTOR"/>
    <property type="match status" value="1"/>
</dbReference>
<evidence type="ECO:0000259" key="7">
    <source>
        <dbReference type="PROSITE" id="PS50157"/>
    </source>
</evidence>
<proteinExistence type="predicted"/>
<evidence type="ECO:0000256" key="5">
    <source>
        <dbReference type="PROSITE-ProRule" id="PRU00042"/>
    </source>
</evidence>
<keyword evidence="1" id="KW-0479">Metal-binding</keyword>
<sequence length="271" mass="30761">MRLEFLYSFLIKRMMVVADEIFDTVKDSLTEYEKEIERLKQENCNALRTGVLQVPVGSELSEIQVKMEVATVMSHEPLAQAPFIISPLSEEVTRQETSQCLLPEVMLKNEDSGGTDPQSSITVKSEPCDNEAGESNSAAAQSGSDCHTELPVPERDPSSVLHDLETFEEVLRRQRQRQKCQNALSKIHSRSFRKTGHLQNHVSVHQNDRPFCCGLCGSRFKMKFNLNEHERIHKGDYRYSCPKCGRGFSRTNHVRNHLKAASCFRSSSSKK</sequence>
<keyword evidence="2" id="KW-0677">Repeat</keyword>
<feature type="domain" description="C2H2-type" evidence="7">
    <location>
        <begin position="239"/>
        <end position="271"/>
    </location>
</feature>
<accession>A0ABQ8M9H9</accession>
<evidence type="ECO:0000256" key="4">
    <source>
        <dbReference type="ARBA" id="ARBA00022833"/>
    </source>
</evidence>
<dbReference type="SMART" id="SM00355">
    <property type="entry name" value="ZnF_C2H2"/>
    <property type="match status" value="2"/>
</dbReference>
<gene>
    <name evidence="8" type="ORF">H4Q32_023559</name>
</gene>
<dbReference type="Pfam" id="PF00096">
    <property type="entry name" value="zf-C2H2"/>
    <property type="match status" value="1"/>
</dbReference>
<keyword evidence="3 5" id="KW-0863">Zinc-finger</keyword>
<evidence type="ECO:0000313" key="9">
    <source>
        <dbReference type="Proteomes" id="UP000830375"/>
    </source>
</evidence>
<dbReference type="Proteomes" id="UP000830375">
    <property type="component" value="Unassembled WGS sequence"/>
</dbReference>
<evidence type="ECO:0000256" key="6">
    <source>
        <dbReference type="SAM" id="MobiDB-lite"/>
    </source>
</evidence>
<evidence type="ECO:0000256" key="2">
    <source>
        <dbReference type="ARBA" id="ARBA00022737"/>
    </source>
</evidence>
<evidence type="ECO:0000256" key="1">
    <source>
        <dbReference type="ARBA" id="ARBA00022723"/>
    </source>
</evidence>